<keyword evidence="4 6" id="KW-0274">FAD</keyword>
<dbReference type="Gene3D" id="1.20.140.10">
    <property type="entry name" value="Butyryl-CoA Dehydrogenase, subunit A, domain 3"/>
    <property type="match status" value="1"/>
</dbReference>
<dbReference type="Pfam" id="PF02770">
    <property type="entry name" value="Acyl-CoA_dh_M"/>
    <property type="match status" value="1"/>
</dbReference>
<dbReference type="InterPro" id="IPR036250">
    <property type="entry name" value="AcylCo_DH-like_C"/>
</dbReference>
<dbReference type="InterPro" id="IPR009075">
    <property type="entry name" value="AcylCo_DH/oxidase_C"/>
</dbReference>
<dbReference type="InterPro" id="IPR037069">
    <property type="entry name" value="AcylCoA_DH/ox_N_sf"/>
</dbReference>
<keyword evidence="3 6" id="KW-0285">Flavoprotein</keyword>
<evidence type="ECO:0000256" key="3">
    <source>
        <dbReference type="ARBA" id="ARBA00022630"/>
    </source>
</evidence>
<dbReference type="Pfam" id="PF00441">
    <property type="entry name" value="Acyl-CoA_dh_1"/>
    <property type="match status" value="1"/>
</dbReference>
<sequence length="398" mass="44464">MDLNFTQEEVEFREEVRGWLAENLPADLARKVRSDAPLTKDDMVRWQLILHEKGWLTYSWPAEFGGTGWGPVKQFIFEEEMAYACAPRILPFGLKMLGPVLMKFGTKEQQDYYLPRMCDGTHWWCQGYSEPGAGSDLASLKTAAVRDGDHYIVNGQKTWTTLGQHADWIFCLVRTSTDGKPQEGISFLLIDMKTPGIEVRPIQTIDGGREVNEVWLTDVKVPVENLVGEENKGWTYAKYLLTHERTNIAGVGKSNQELARLKELAANQKRNGKPLAEDPFFAARMAKVEIALMNMEITNLRVLAQAEAGGSPGAESSMLKILGTEIEQELTDLTRRALGRSAQALTPEADDQGFNGPYVAPEGFQNASGVYFNHRKTTIYGGSTEIQKNIINKMIVGL</sequence>
<organism evidence="10 11">
    <name type="scientific">Aquicoccus porphyridii</name>
    <dbReference type="NCBI Taxonomy" id="1852029"/>
    <lineage>
        <taxon>Bacteria</taxon>
        <taxon>Pseudomonadati</taxon>
        <taxon>Pseudomonadota</taxon>
        <taxon>Alphaproteobacteria</taxon>
        <taxon>Rhodobacterales</taxon>
        <taxon>Paracoccaceae</taxon>
        <taxon>Aquicoccus</taxon>
    </lineage>
</organism>
<comment type="caution">
    <text evidence="10">The sequence shown here is derived from an EMBL/GenBank/DDBJ whole genome shotgun (WGS) entry which is preliminary data.</text>
</comment>
<dbReference type="RefSeq" id="WP_111362468.1">
    <property type="nucleotide sequence ID" value="NZ_VINQ01000012.1"/>
</dbReference>
<dbReference type="InterPro" id="IPR009100">
    <property type="entry name" value="AcylCoA_DH/oxidase_NM_dom_sf"/>
</dbReference>
<evidence type="ECO:0000256" key="4">
    <source>
        <dbReference type="ARBA" id="ARBA00022827"/>
    </source>
</evidence>
<accession>A0A5A9Z668</accession>
<dbReference type="GO" id="GO:0050660">
    <property type="term" value="F:flavin adenine dinucleotide binding"/>
    <property type="evidence" value="ECO:0007669"/>
    <property type="project" value="InterPro"/>
</dbReference>
<dbReference type="SUPFAM" id="SSF56645">
    <property type="entry name" value="Acyl-CoA dehydrogenase NM domain-like"/>
    <property type="match status" value="1"/>
</dbReference>
<dbReference type="InterPro" id="IPR006091">
    <property type="entry name" value="Acyl-CoA_Oxase/DH_mid-dom"/>
</dbReference>
<reference evidence="10 11" key="1">
    <citation type="submission" date="2019-07" db="EMBL/GenBank/DDBJ databases">
        <title>Aquicoccus porphyridii gen. nov., sp. nov., isolated from a small marine red alga, Porphyridium marinum.</title>
        <authorList>
            <person name="Liu L."/>
        </authorList>
    </citation>
    <scope>NUCLEOTIDE SEQUENCE [LARGE SCALE GENOMIC DNA]</scope>
    <source>
        <strain evidence="10 11">L1 8-17</strain>
    </source>
</reference>
<evidence type="ECO:0000259" key="9">
    <source>
        <dbReference type="Pfam" id="PF02771"/>
    </source>
</evidence>
<feature type="domain" description="Acyl-CoA dehydrogenase/oxidase N-terminal" evidence="9">
    <location>
        <begin position="6"/>
        <end position="120"/>
    </location>
</feature>
<keyword evidence="5 6" id="KW-0560">Oxidoreductase</keyword>
<dbReference type="InterPro" id="IPR013786">
    <property type="entry name" value="AcylCoA_DH/ox_N"/>
</dbReference>
<dbReference type="Gene3D" id="1.10.540.10">
    <property type="entry name" value="Acyl-CoA dehydrogenase/oxidase, N-terminal domain"/>
    <property type="match status" value="1"/>
</dbReference>
<evidence type="ECO:0000256" key="5">
    <source>
        <dbReference type="ARBA" id="ARBA00023002"/>
    </source>
</evidence>
<evidence type="ECO:0000256" key="6">
    <source>
        <dbReference type="RuleBase" id="RU362125"/>
    </source>
</evidence>
<dbReference type="SUPFAM" id="SSF47203">
    <property type="entry name" value="Acyl-CoA dehydrogenase C-terminal domain-like"/>
    <property type="match status" value="1"/>
</dbReference>
<gene>
    <name evidence="10" type="ORF">FLO80_14805</name>
</gene>
<feature type="domain" description="Acyl-CoA dehydrogenase/oxidase C-terminal" evidence="7">
    <location>
        <begin position="231"/>
        <end position="394"/>
    </location>
</feature>
<keyword evidence="11" id="KW-1185">Reference proteome</keyword>
<feature type="domain" description="Acyl-CoA oxidase/dehydrogenase middle" evidence="8">
    <location>
        <begin position="125"/>
        <end position="211"/>
    </location>
</feature>
<comment type="similarity">
    <text evidence="2 6">Belongs to the acyl-CoA dehydrogenase family.</text>
</comment>
<dbReference type="PANTHER" id="PTHR43292:SF3">
    <property type="entry name" value="ACYL-COA DEHYDROGENASE FADE29"/>
    <property type="match status" value="1"/>
</dbReference>
<evidence type="ECO:0000256" key="2">
    <source>
        <dbReference type="ARBA" id="ARBA00009347"/>
    </source>
</evidence>
<dbReference type="FunFam" id="2.40.110.10:FF:000011">
    <property type="entry name" value="Acyl-CoA dehydrogenase FadE34"/>
    <property type="match status" value="1"/>
</dbReference>
<proteinExistence type="inferred from homology"/>
<dbReference type="Pfam" id="PF02771">
    <property type="entry name" value="Acyl-CoA_dh_N"/>
    <property type="match status" value="1"/>
</dbReference>
<dbReference type="EMBL" id="VINQ01000012">
    <property type="protein sequence ID" value="KAA0912657.1"/>
    <property type="molecule type" value="Genomic_DNA"/>
</dbReference>
<dbReference type="GO" id="GO:0016627">
    <property type="term" value="F:oxidoreductase activity, acting on the CH-CH group of donors"/>
    <property type="evidence" value="ECO:0007669"/>
    <property type="project" value="InterPro"/>
</dbReference>
<dbReference type="GO" id="GO:0005886">
    <property type="term" value="C:plasma membrane"/>
    <property type="evidence" value="ECO:0007669"/>
    <property type="project" value="TreeGrafter"/>
</dbReference>
<dbReference type="InterPro" id="IPR052161">
    <property type="entry name" value="Mycobact_Acyl-CoA_DH"/>
</dbReference>
<dbReference type="PANTHER" id="PTHR43292">
    <property type="entry name" value="ACYL-COA DEHYDROGENASE"/>
    <property type="match status" value="1"/>
</dbReference>
<evidence type="ECO:0000256" key="1">
    <source>
        <dbReference type="ARBA" id="ARBA00001974"/>
    </source>
</evidence>
<comment type="cofactor">
    <cofactor evidence="1 6">
        <name>FAD</name>
        <dbReference type="ChEBI" id="CHEBI:57692"/>
    </cofactor>
</comment>
<evidence type="ECO:0000259" key="7">
    <source>
        <dbReference type="Pfam" id="PF00441"/>
    </source>
</evidence>
<name>A0A5A9Z668_9RHOB</name>
<protein>
    <submittedName>
        <fullName evidence="10">Pimeloyl-CoA dehydrogenase large subunit</fullName>
    </submittedName>
</protein>
<evidence type="ECO:0000259" key="8">
    <source>
        <dbReference type="Pfam" id="PF02770"/>
    </source>
</evidence>
<evidence type="ECO:0000313" key="10">
    <source>
        <dbReference type="EMBL" id="KAA0912657.1"/>
    </source>
</evidence>
<dbReference type="Proteomes" id="UP000325291">
    <property type="component" value="Unassembled WGS sequence"/>
</dbReference>
<evidence type="ECO:0000313" key="11">
    <source>
        <dbReference type="Proteomes" id="UP000325291"/>
    </source>
</evidence>
<dbReference type="AlphaFoldDB" id="A0A5A9Z668"/>
<dbReference type="InterPro" id="IPR046373">
    <property type="entry name" value="Acyl-CoA_Oxase/DH_mid-dom_sf"/>
</dbReference>
<dbReference type="Gene3D" id="2.40.110.10">
    <property type="entry name" value="Butyryl-CoA Dehydrogenase, subunit A, domain 2"/>
    <property type="match status" value="1"/>
</dbReference>